<dbReference type="InterPro" id="IPR041492">
    <property type="entry name" value="HAD_2"/>
</dbReference>
<keyword evidence="2" id="KW-1185">Reference proteome</keyword>
<dbReference type="SFLD" id="SFLDS00003">
    <property type="entry name" value="Haloacid_Dehalogenase"/>
    <property type="match status" value="1"/>
</dbReference>
<dbReference type="Gene3D" id="3.40.50.1000">
    <property type="entry name" value="HAD superfamily/HAD-like"/>
    <property type="match status" value="1"/>
</dbReference>
<dbReference type="AlphaFoldDB" id="A0A6C7EAY8"/>
<dbReference type="InterPro" id="IPR050155">
    <property type="entry name" value="HAD-like_hydrolase_sf"/>
</dbReference>
<dbReference type="PANTHER" id="PTHR43434:SF20">
    <property type="entry name" value="5'-NUCLEOTIDASE"/>
    <property type="match status" value="1"/>
</dbReference>
<dbReference type="KEGG" id="aym:YM304_33270"/>
<evidence type="ECO:0000313" key="2">
    <source>
        <dbReference type="Proteomes" id="UP000011863"/>
    </source>
</evidence>
<dbReference type="Proteomes" id="UP000011863">
    <property type="component" value="Chromosome"/>
</dbReference>
<dbReference type="InterPro" id="IPR023214">
    <property type="entry name" value="HAD_sf"/>
</dbReference>
<organism evidence="1 2">
    <name type="scientific">Ilumatobacter coccineus (strain NBRC 103263 / KCTC 29153 / YM16-304)</name>
    <dbReference type="NCBI Taxonomy" id="1313172"/>
    <lineage>
        <taxon>Bacteria</taxon>
        <taxon>Bacillati</taxon>
        <taxon>Actinomycetota</taxon>
        <taxon>Acidimicrobiia</taxon>
        <taxon>Acidimicrobiales</taxon>
        <taxon>Ilumatobacteraceae</taxon>
        <taxon>Ilumatobacter</taxon>
    </lineage>
</organism>
<dbReference type="Gene3D" id="1.10.150.240">
    <property type="entry name" value="Putative phosphatase, domain 2"/>
    <property type="match status" value="1"/>
</dbReference>
<dbReference type="InterPro" id="IPR023198">
    <property type="entry name" value="PGP-like_dom2"/>
</dbReference>
<protein>
    <submittedName>
        <fullName evidence="1">Phosphatase</fullName>
    </submittedName>
</protein>
<dbReference type="SFLD" id="SFLDG01129">
    <property type="entry name" value="C1.5:_HAD__Beta-PGM__Phosphata"/>
    <property type="match status" value="1"/>
</dbReference>
<sequence>MIVPTTHVLLDLDGTLTDSEPGIGRSLRYAFAECGYPEPTDEMIRSMIGPPFEVSFPEHGIDVHDIEQVIEAYRVRYEDVGLFENRLYDGVIEMMDELKSAGHTLTLATAKPEHLAVRITEHFGLTPYFRTQVGSSVEIGSGRRTKAEVITEAFNRLGVSSHDRIALDHVVMIGDRDHDVEGAHMNAIDCIGVSWGFGSHDELRHAGARVVVDTPAEVVPAVAATYRSRES</sequence>
<dbReference type="GO" id="GO:0005829">
    <property type="term" value="C:cytosol"/>
    <property type="evidence" value="ECO:0007669"/>
    <property type="project" value="TreeGrafter"/>
</dbReference>
<dbReference type="InterPro" id="IPR036412">
    <property type="entry name" value="HAD-like_sf"/>
</dbReference>
<accession>A0A6C7EAY8</accession>
<proteinExistence type="predicted"/>
<dbReference type="Pfam" id="PF13419">
    <property type="entry name" value="HAD_2"/>
    <property type="match status" value="1"/>
</dbReference>
<dbReference type="SUPFAM" id="SSF56784">
    <property type="entry name" value="HAD-like"/>
    <property type="match status" value="1"/>
</dbReference>
<dbReference type="PANTHER" id="PTHR43434">
    <property type="entry name" value="PHOSPHOGLYCOLATE PHOSPHATASE"/>
    <property type="match status" value="1"/>
</dbReference>
<dbReference type="EMBL" id="AP012057">
    <property type="protein sequence ID" value="BAN03641.1"/>
    <property type="molecule type" value="Genomic_DNA"/>
</dbReference>
<evidence type="ECO:0000313" key="1">
    <source>
        <dbReference type="EMBL" id="BAN03641.1"/>
    </source>
</evidence>
<name>A0A6C7EAY8_ILUCY</name>
<dbReference type="GO" id="GO:0004713">
    <property type="term" value="F:protein tyrosine kinase activity"/>
    <property type="evidence" value="ECO:0007669"/>
    <property type="project" value="TreeGrafter"/>
</dbReference>
<gene>
    <name evidence="1" type="ORF">YM304_33270</name>
</gene>
<dbReference type="OrthoDB" id="9776368at2"/>
<dbReference type="RefSeq" id="WP_015442888.1">
    <property type="nucleotide sequence ID" value="NC_020520.1"/>
</dbReference>
<reference evidence="1 2" key="1">
    <citation type="journal article" date="2013" name="Int. J. Syst. Evol. Microbiol.">
        <title>Ilumatobacter nonamiense sp. nov. and Ilumatobacter coccineum sp. nov., isolated from seashore sand.</title>
        <authorList>
            <person name="Matsumoto A."/>
            <person name="Kasai H."/>
            <person name="Matsuo Y."/>
            <person name="Shizuri Y."/>
            <person name="Ichikawa N."/>
            <person name="Fujita N."/>
            <person name="Omura S."/>
            <person name="Takahashi Y."/>
        </authorList>
    </citation>
    <scope>NUCLEOTIDE SEQUENCE [LARGE SCALE GENOMIC DNA]</scope>
    <source>
        <strain evidence="2">NBRC 103263 / KCTC 29153 / YM16-304</strain>
    </source>
</reference>